<name>A0A563UCX7_9SPHI</name>
<protein>
    <submittedName>
        <fullName evidence="2">Uncharacterized protein</fullName>
    </submittedName>
</protein>
<dbReference type="Proteomes" id="UP000320042">
    <property type="component" value="Unassembled WGS sequence"/>
</dbReference>
<evidence type="ECO:0000256" key="1">
    <source>
        <dbReference type="SAM" id="Phobius"/>
    </source>
</evidence>
<dbReference type="OrthoDB" id="886692at2"/>
<feature type="transmembrane region" description="Helical" evidence="1">
    <location>
        <begin position="42"/>
        <end position="62"/>
    </location>
</feature>
<proteinExistence type="predicted"/>
<keyword evidence="1" id="KW-0812">Transmembrane</keyword>
<keyword evidence="1" id="KW-0472">Membrane</keyword>
<dbReference type="AlphaFoldDB" id="A0A563UCX7"/>
<reference evidence="2 3" key="1">
    <citation type="submission" date="2019-07" db="EMBL/GenBank/DDBJ databases">
        <authorList>
            <person name="Kim J."/>
        </authorList>
    </citation>
    <scope>NUCLEOTIDE SEQUENCE [LARGE SCALE GENOMIC DNA]</scope>
    <source>
        <strain evidence="3">dk17</strain>
    </source>
</reference>
<evidence type="ECO:0000313" key="3">
    <source>
        <dbReference type="Proteomes" id="UP000320042"/>
    </source>
</evidence>
<keyword evidence="1" id="KW-1133">Transmembrane helix</keyword>
<keyword evidence="3" id="KW-1185">Reference proteome</keyword>
<feature type="transmembrane region" description="Helical" evidence="1">
    <location>
        <begin position="12"/>
        <end position="30"/>
    </location>
</feature>
<feature type="transmembrane region" description="Helical" evidence="1">
    <location>
        <begin position="74"/>
        <end position="98"/>
    </location>
</feature>
<dbReference type="RefSeq" id="WP_146381671.1">
    <property type="nucleotide sequence ID" value="NZ_VOEJ01000004.1"/>
</dbReference>
<organism evidence="2 3">
    <name type="scientific">Mucilaginibacter pallidiroseus</name>
    <dbReference type="NCBI Taxonomy" id="2599295"/>
    <lineage>
        <taxon>Bacteria</taxon>
        <taxon>Pseudomonadati</taxon>
        <taxon>Bacteroidota</taxon>
        <taxon>Sphingobacteriia</taxon>
        <taxon>Sphingobacteriales</taxon>
        <taxon>Sphingobacteriaceae</taxon>
        <taxon>Mucilaginibacter</taxon>
    </lineage>
</organism>
<comment type="caution">
    <text evidence="2">The sequence shown here is derived from an EMBL/GenBank/DDBJ whole genome shotgun (WGS) entry which is preliminary data.</text>
</comment>
<evidence type="ECO:0000313" key="2">
    <source>
        <dbReference type="EMBL" id="TWR29184.1"/>
    </source>
</evidence>
<dbReference type="EMBL" id="VOEJ01000004">
    <property type="protein sequence ID" value="TWR29184.1"/>
    <property type="molecule type" value="Genomic_DNA"/>
</dbReference>
<gene>
    <name evidence="2" type="ORF">FPZ43_09405</name>
</gene>
<accession>A0A563UCX7</accession>
<sequence>MTNKTSEHILNSSVNLMGFCLVVVSSLHVFNKTANSFVDEFTSIVALLLLLSSILSFASIRTDNGTRKTRLEDYAEYLFLISLVGVFLIVLFILISFWNK</sequence>